<sequence>MSGRSLMGATGAGKSTFINTSCGSSKMKVGRGLRSCTKDLGGTTFDLDDGEVTLVDTPGFNDDKLTDTEVLVMIANFLEVTYAEGIKLAGIVYMYDISGERMGGTGEQNLSMFEQLCGTDFKTNVAIVTNRWDKMEGDEELAEERITQLQEEYWADWLENGTKLFRHDGTPYSAHKIIRHLAKLPVKGTKLQKQLVEQDIPLMDTAAGEKVSREATELRKKLEAQFAVTLEKSETDISGKYDKRLKDLQERLDDNMKDFKRLESREKEVESLKSELKVLKDTKVRTHMWRRTKGFFGFD</sequence>
<protein>
    <recommendedName>
        <fullName evidence="2">G domain-containing protein</fullName>
    </recommendedName>
</protein>
<dbReference type="SUPFAM" id="SSF52540">
    <property type="entry name" value="P-loop containing nucleoside triphosphate hydrolases"/>
    <property type="match status" value="1"/>
</dbReference>
<accession>A0A8T9BYS1</accession>
<keyword evidence="1" id="KW-0175">Coiled coil</keyword>
<proteinExistence type="predicted"/>
<dbReference type="Pfam" id="PF01926">
    <property type="entry name" value="MMR_HSR1"/>
    <property type="match status" value="1"/>
</dbReference>
<evidence type="ECO:0000313" key="4">
    <source>
        <dbReference type="Proteomes" id="UP000469558"/>
    </source>
</evidence>
<dbReference type="InterPro" id="IPR006073">
    <property type="entry name" value="GTP-bd"/>
</dbReference>
<dbReference type="EMBL" id="QGMK01001269">
    <property type="protein sequence ID" value="TVY71324.1"/>
    <property type="molecule type" value="Genomic_DNA"/>
</dbReference>
<comment type="caution">
    <text evidence="3">The sequence shown here is derived from an EMBL/GenBank/DDBJ whole genome shotgun (WGS) entry which is preliminary data.</text>
</comment>
<evidence type="ECO:0000313" key="3">
    <source>
        <dbReference type="EMBL" id="TVY71324.1"/>
    </source>
</evidence>
<evidence type="ECO:0000256" key="1">
    <source>
        <dbReference type="SAM" id="Coils"/>
    </source>
</evidence>
<dbReference type="GO" id="GO:0005525">
    <property type="term" value="F:GTP binding"/>
    <property type="evidence" value="ECO:0007669"/>
    <property type="project" value="InterPro"/>
</dbReference>
<dbReference type="InterPro" id="IPR027417">
    <property type="entry name" value="P-loop_NTPase"/>
</dbReference>
<reference evidence="3 4" key="1">
    <citation type="submission" date="2018-05" db="EMBL/GenBank/DDBJ databases">
        <title>Genome sequencing and assembly of the regulated plant pathogen Lachnellula willkommii and related sister species for the development of diagnostic species identification markers.</title>
        <authorList>
            <person name="Giroux E."/>
            <person name="Bilodeau G."/>
        </authorList>
    </citation>
    <scope>NUCLEOTIDE SEQUENCE [LARGE SCALE GENOMIC DNA]</scope>
    <source>
        <strain evidence="3 4">CBS 268.59</strain>
    </source>
</reference>
<organism evidence="3 4">
    <name type="scientific">Lachnellula suecica</name>
    <dbReference type="NCBI Taxonomy" id="602035"/>
    <lineage>
        <taxon>Eukaryota</taxon>
        <taxon>Fungi</taxon>
        <taxon>Dikarya</taxon>
        <taxon>Ascomycota</taxon>
        <taxon>Pezizomycotina</taxon>
        <taxon>Leotiomycetes</taxon>
        <taxon>Helotiales</taxon>
        <taxon>Lachnaceae</taxon>
        <taxon>Lachnellula</taxon>
    </lineage>
</organism>
<feature type="coiled-coil region" evidence="1">
    <location>
        <begin position="245"/>
        <end position="282"/>
    </location>
</feature>
<dbReference type="Proteomes" id="UP000469558">
    <property type="component" value="Unassembled WGS sequence"/>
</dbReference>
<evidence type="ECO:0000259" key="2">
    <source>
        <dbReference type="Pfam" id="PF01926"/>
    </source>
</evidence>
<feature type="domain" description="G" evidence="2">
    <location>
        <begin position="6"/>
        <end position="80"/>
    </location>
</feature>
<dbReference type="AlphaFoldDB" id="A0A8T9BYS1"/>
<dbReference type="OrthoDB" id="8954335at2759"/>
<gene>
    <name evidence="3" type="ORF">LSUE1_G008674</name>
</gene>
<dbReference type="Gene3D" id="3.40.50.300">
    <property type="entry name" value="P-loop containing nucleotide triphosphate hydrolases"/>
    <property type="match status" value="1"/>
</dbReference>
<name>A0A8T9BYS1_9HELO</name>
<keyword evidence="4" id="KW-1185">Reference proteome</keyword>